<proteinExistence type="predicted"/>
<dbReference type="OrthoDB" id="6147003at2759"/>
<keyword evidence="3" id="KW-1185">Reference proteome</keyword>
<organism evidence="2 3">
    <name type="scientific">Mytilus galloprovincialis</name>
    <name type="common">Mediterranean mussel</name>
    <dbReference type="NCBI Taxonomy" id="29158"/>
    <lineage>
        <taxon>Eukaryota</taxon>
        <taxon>Metazoa</taxon>
        <taxon>Spiralia</taxon>
        <taxon>Lophotrochozoa</taxon>
        <taxon>Mollusca</taxon>
        <taxon>Bivalvia</taxon>
        <taxon>Autobranchia</taxon>
        <taxon>Pteriomorphia</taxon>
        <taxon>Mytilida</taxon>
        <taxon>Mytiloidea</taxon>
        <taxon>Mytilidae</taxon>
        <taxon>Mytilinae</taxon>
        <taxon>Mytilus</taxon>
    </lineage>
</organism>
<gene>
    <name evidence="2" type="ORF">MGAL_10B043284</name>
</gene>
<dbReference type="EMBL" id="UYJE01003286">
    <property type="protein sequence ID" value="VDI17956.1"/>
    <property type="molecule type" value="Genomic_DNA"/>
</dbReference>
<reference evidence="2" key="1">
    <citation type="submission" date="2018-11" db="EMBL/GenBank/DDBJ databases">
        <authorList>
            <person name="Alioto T."/>
            <person name="Alioto T."/>
        </authorList>
    </citation>
    <scope>NUCLEOTIDE SEQUENCE</scope>
</reference>
<name>A0A8B6DEQ3_MYTGA</name>
<dbReference type="Gene3D" id="3.30.70.270">
    <property type="match status" value="1"/>
</dbReference>
<comment type="caution">
    <text evidence="2">The sequence shown here is derived from an EMBL/GenBank/DDBJ whole genome shotgun (WGS) entry which is preliminary data.</text>
</comment>
<dbReference type="Proteomes" id="UP000596742">
    <property type="component" value="Unassembled WGS sequence"/>
</dbReference>
<evidence type="ECO:0000313" key="2">
    <source>
        <dbReference type="EMBL" id="VDI17956.1"/>
    </source>
</evidence>
<dbReference type="Pfam" id="PF03564">
    <property type="entry name" value="DUF1759"/>
    <property type="match status" value="1"/>
</dbReference>
<evidence type="ECO:0000313" key="3">
    <source>
        <dbReference type="Proteomes" id="UP000596742"/>
    </source>
</evidence>
<dbReference type="Pfam" id="PF00078">
    <property type="entry name" value="RVT_1"/>
    <property type="match status" value="1"/>
</dbReference>
<accession>A0A8B6DEQ3</accession>
<dbReference type="PANTHER" id="PTHR47331">
    <property type="entry name" value="PHD-TYPE DOMAIN-CONTAINING PROTEIN"/>
    <property type="match status" value="1"/>
</dbReference>
<dbReference type="InterPro" id="IPR000477">
    <property type="entry name" value="RT_dom"/>
</dbReference>
<evidence type="ECO:0000259" key="1">
    <source>
        <dbReference type="Pfam" id="PF00078"/>
    </source>
</evidence>
<feature type="domain" description="Reverse transcriptase" evidence="1">
    <location>
        <begin position="523"/>
        <end position="678"/>
    </location>
</feature>
<dbReference type="Gene3D" id="3.10.10.10">
    <property type="entry name" value="HIV Type 1 Reverse Transcriptase, subunit A, domain 1"/>
    <property type="match status" value="1"/>
</dbReference>
<dbReference type="AlphaFoldDB" id="A0A8B6DEQ3"/>
<protein>
    <recommendedName>
        <fullName evidence="1">Reverse transcriptase domain-containing protein</fullName>
    </recommendedName>
</protein>
<dbReference type="InterPro" id="IPR043502">
    <property type="entry name" value="DNA/RNA_pol_sf"/>
</dbReference>
<dbReference type="PANTHER" id="PTHR47331:SF1">
    <property type="entry name" value="GAG-LIKE PROTEIN"/>
    <property type="match status" value="1"/>
</dbReference>
<sequence length="895" mass="102526">MYHNLPKLNLPTFGGNMLEWQPFWDSFSAAVHDNLSLNDVQKFNYLKSQLFGEATQCIAGLQITNTNYGQALHVLKQRFGQPHKIVQTYMQSLISLPSPTSNITHLKKFYDSMENYIRGLESIGESHESFGSLLVPIILNKLPGNIRENMVRAHGGDHWNLPSLRQAIQHEIAVKEAGQSVNGDDIEPNYTPTSAFLTGTNRNYANQKGKRDITKKPCIFCQDVHAPLACKNVVEIEDRKRIVKEKQACFNCLGNHTVADCKSDKTCKNCNKLHHTSICSKNETHLYTKSKNSSTSKPDTDAAVASMHSYTSSVRSQVLLKTAIAPITYDKTHFNTANILFDEGAQRSFITQEMADLLNLRPHRKEAITISGFGESNKKDSEVKAKTDLQEMTTYQENNIHLKANRYIAKFPWKQEHPELPSNEMIARNRTYNVINRLAKEPEMLKKYVNIINDQENRGFIEKVETKDETTNRVHYIPHHPVKKDSSTTPIRIVYDYSCRQDSESPSLNDCLSSTPPQLNKLTDILTRFRYGKYALTTDIEKAFLQIGLNEEDSDSTRFFWLRDPINPKSEHETYRFRVILFGATCSPFILNATLLKHLSTVKSATAEILKRDLYVDNVLTSVNTEEAALNFFEESRELMTNAGFNLRTWKSNSNQLSNEAIKANVLDKDSETKILGMRWDAKSDILTFAKLNEDRIDIDNSQATKRENRVLEIKETTQNYDWKYVPTESNPADLQTRGISSTQFKESTLWMQGPSWISDENSWPTRTPQVKKETLLLTTTDDSEKIKPCVLNGISKIIDLSRFSSLKKLLRVTCYVFKFVNICKSKRPYNLRKYARHGKDITKDEIDRATRTWITDIQNEKFSSEKEQLVNPSHDKNLPLVRQLRLFIDTEGVI</sequence>
<dbReference type="InterPro" id="IPR005312">
    <property type="entry name" value="DUF1759"/>
</dbReference>
<dbReference type="SUPFAM" id="SSF56672">
    <property type="entry name" value="DNA/RNA polymerases"/>
    <property type="match status" value="1"/>
</dbReference>
<dbReference type="InterPro" id="IPR043128">
    <property type="entry name" value="Rev_trsase/Diguanyl_cyclase"/>
</dbReference>